<dbReference type="AlphaFoldDB" id="A0A140E018"/>
<evidence type="ECO:0008006" key="2">
    <source>
        <dbReference type="Google" id="ProtNLM"/>
    </source>
</evidence>
<organism evidence="1">
    <name type="scientific">uncultured bacterium UPO78</name>
    <dbReference type="NCBI Taxonomy" id="1776995"/>
    <lineage>
        <taxon>Bacteria</taxon>
        <taxon>environmental samples</taxon>
    </lineage>
</organism>
<name>A0A140E018_9BACT</name>
<evidence type="ECO:0000313" key="1">
    <source>
        <dbReference type="EMBL" id="AMK59630.1"/>
    </source>
</evidence>
<dbReference type="EMBL" id="KU144998">
    <property type="protein sequence ID" value="AMK59630.1"/>
    <property type="molecule type" value="Genomic_DNA"/>
</dbReference>
<dbReference type="CDD" id="cd16413">
    <property type="entry name" value="DGQHR_domain"/>
    <property type="match status" value="1"/>
</dbReference>
<sequence>MKIRIPALKVHQWLPEWDKVSWDDHQHRSTPPKNFMVLSMKAGDLRRLSAIYRRQAEGTPRTEDLGIQRRHDKKRSENIKQFVKYGYPYCDLTKHNQESGEHETLRKPGWLPTGIVINILKAGDTRMGSTVAADDLIDIVDTGGSLAELSYSQSMSADDWAPSGIAPIEVIDGQHRLWAFDDSDFAPDFEMPVIAFHGLDISWQAYLFWSINIKPVKINTSLAFDMYPLLRAEDWLEKEGHKVYKEARAQELVETLWLHPESPWKNRIDMLATPNNPYVRQAAWIRTIISSFIKPVDAKRSSGGLFGEIKNSNSEVLPWNRAQQAAFLIYVGRELCSEIRKSRHDWAVKLREDCVTDMLDQDFEPAMFGKKTFLNTDQGIRALWLVVNDIFISHLAEWRLYEWHPVDEYGNCSEEVISKELQNIASLPMAGVIFRLAQSLASFDWRTSTAPGLEKDQISLRKGFKGSGGYVDLKRLILEHIAEGAVATDVSEAAAAVLKF</sequence>
<protein>
    <recommendedName>
        <fullName evidence="2">DGQHR domain-containing protein</fullName>
    </recommendedName>
</protein>
<proteinExistence type="predicted"/>
<reference evidence="1" key="1">
    <citation type="journal article" date="2016" name="Appl. Environ. Microbiol.">
        <title>Functional Metagenomics of a Biostimulated Petroleum-Contaminated Soil Reveals an Extraordinary Diversity of Extradiol Dioxygenases.</title>
        <authorList>
            <person name="Terron-Gonzalez L."/>
            <person name="Martin-Cabello G."/>
            <person name="Ferrer M."/>
            <person name="Santero E."/>
        </authorList>
    </citation>
    <scope>NUCLEOTIDE SEQUENCE</scope>
</reference>
<accession>A0A140E018</accession>